<organism evidence="1 2">
    <name type="scientific">Phytophthora cactorum</name>
    <dbReference type="NCBI Taxonomy" id="29920"/>
    <lineage>
        <taxon>Eukaryota</taxon>
        <taxon>Sar</taxon>
        <taxon>Stramenopiles</taxon>
        <taxon>Oomycota</taxon>
        <taxon>Peronosporomycetes</taxon>
        <taxon>Peronosporales</taxon>
        <taxon>Peronosporaceae</taxon>
        <taxon>Phytophthora</taxon>
    </lineage>
</organism>
<dbReference type="InterPro" id="IPR052050">
    <property type="entry name" value="SecEffector_AnkRepeat"/>
</dbReference>
<dbReference type="VEuPathDB" id="FungiDB:PC110_g8930"/>
<dbReference type="Gene3D" id="1.25.40.20">
    <property type="entry name" value="Ankyrin repeat-containing domain"/>
    <property type="match status" value="1"/>
</dbReference>
<protein>
    <recommendedName>
        <fullName evidence="3">Ankyrin repeat-containing domain</fullName>
    </recommendedName>
</protein>
<dbReference type="SUPFAM" id="SSF48403">
    <property type="entry name" value="Ankyrin repeat"/>
    <property type="match status" value="1"/>
</dbReference>
<accession>A0A329SD04</accession>
<evidence type="ECO:0000313" key="2">
    <source>
        <dbReference type="Proteomes" id="UP000251314"/>
    </source>
</evidence>
<dbReference type="EMBL" id="MJFZ01000190">
    <property type="protein sequence ID" value="RAW34747.1"/>
    <property type="molecule type" value="Genomic_DNA"/>
</dbReference>
<dbReference type="PANTHER" id="PTHR46586">
    <property type="entry name" value="ANKYRIN REPEAT-CONTAINING PROTEIN"/>
    <property type="match status" value="1"/>
</dbReference>
<dbReference type="OrthoDB" id="129935at2759"/>
<dbReference type="InterPro" id="IPR036770">
    <property type="entry name" value="Ankyrin_rpt-contain_sf"/>
</dbReference>
<comment type="caution">
    <text evidence="1">The sequence shown here is derived from an EMBL/GenBank/DDBJ whole genome shotgun (WGS) entry which is preliminary data.</text>
</comment>
<dbReference type="AlphaFoldDB" id="A0A329SD04"/>
<dbReference type="PANTHER" id="PTHR46586:SF3">
    <property type="entry name" value="ANKYRIN REPEAT-CONTAINING PROTEIN"/>
    <property type="match status" value="1"/>
</dbReference>
<name>A0A329SD04_9STRA</name>
<reference evidence="1 2" key="1">
    <citation type="submission" date="2018-01" db="EMBL/GenBank/DDBJ databases">
        <title>Draft genome of the strawberry crown rot pathogen Phytophthora cactorum.</title>
        <authorList>
            <person name="Armitage A.D."/>
            <person name="Lysoe E."/>
            <person name="Nellist C.F."/>
            <person name="Harrison R.J."/>
            <person name="Brurberg M.B."/>
        </authorList>
    </citation>
    <scope>NUCLEOTIDE SEQUENCE [LARGE SCALE GENOMIC DNA]</scope>
    <source>
        <strain evidence="1 2">10300</strain>
    </source>
</reference>
<dbReference type="Proteomes" id="UP000251314">
    <property type="component" value="Unassembled WGS sequence"/>
</dbReference>
<gene>
    <name evidence="1" type="ORF">PC110_g8930</name>
</gene>
<evidence type="ECO:0008006" key="3">
    <source>
        <dbReference type="Google" id="ProtNLM"/>
    </source>
</evidence>
<proteinExistence type="predicted"/>
<sequence length="176" mass="19632">MYMCYLASPAAFDALDAAAVNGHLDVGRYIVPHVKDKKYVHGTKAAGILAHAISAGHMGIVEYLFGQDSSWWDLAEAFIAAVAVEQHTLADRIFEAYRREDKEAFLVEVAGHEGNLQAVKYLYYNGQNNSELISDAFVSAANYSHIATMEFLYDTKRVSRGTFDEAMMDVATWRRP</sequence>
<evidence type="ECO:0000313" key="1">
    <source>
        <dbReference type="EMBL" id="RAW34747.1"/>
    </source>
</evidence>
<keyword evidence="2" id="KW-1185">Reference proteome</keyword>